<feature type="transmembrane region" description="Helical" evidence="1">
    <location>
        <begin position="99"/>
        <end position="119"/>
    </location>
</feature>
<evidence type="ECO:0008006" key="4">
    <source>
        <dbReference type="Google" id="ProtNLM"/>
    </source>
</evidence>
<feature type="transmembrane region" description="Helical" evidence="1">
    <location>
        <begin position="213"/>
        <end position="230"/>
    </location>
</feature>
<dbReference type="RefSeq" id="WP_233507553.1">
    <property type="nucleotide sequence ID" value="NZ_QASA01000001.1"/>
</dbReference>
<proteinExistence type="predicted"/>
<sequence length="475" mass="55121">MATAEISLPVSKKKASEKVYVPEPSVPTSDWNGWEKTAFRFFFIYFFIQAVPLDWKYFRNLFSINWLDLHFRDIFYLSRYTPQYFATPENATGWGLNSFADWGVVLVIAVIGAVIWSTVDRNRKEYNQLYYWLRVILRYRLAIGLIAYAFLKIYPMQSPIPSLSNLNTHYGDFNAWKIFSLTLGIVPDYQSFLGLVELLAAGLLFFRKTASIGAFLVLPFTGNVFMSNLAYEGGEYVYSFYLITIALFLFAYDGKRLFTLLTLEQPTLPNRFHPKFTDQQKSARLVLKSAFVFVFVMLYGYKTYAVYHKEGSYHFPKTAGLPGATGLYNVKEFRVNNQVLPYSVTDPIRWQDVVFEKWATISIRSNQKAPLEAAKTEEIFLNDQDRHYEEAGSGGRQYYSYQVDAANQTLILQNKNQNRPNDKLTLEYERPNANQIILSGTNEKKEPVYVVLEKINKKYLLEEVEREGRQKPMKL</sequence>
<accession>A0A369QN24</accession>
<keyword evidence="3" id="KW-1185">Reference proteome</keyword>
<dbReference type="EMBL" id="QASA01000001">
    <property type="protein sequence ID" value="RDC64259.1"/>
    <property type="molecule type" value="Genomic_DNA"/>
</dbReference>
<evidence type="ECO:0000256" key="1">
    <source>
        <dbReference type="SAM" id="Phobius"/>
    </source>
</evidence>
<evidence type="ECO:0000313" key="2">
    <source>
        <dbReference type="EMBL" id="RDC64259.1"/>
    </source>
</evidence>
<gene>
    <name evidence="2" type="ORF">AHMF7616_02872</name>
</gene>
<feature type="transmembrane region" description="Helical" evidence="1">
    <location>
        <begin position="131"/>
        <end position="151"/>
    </location>
</feature>
<feature type="transmembrane region" description="Helical" evidence="1">
    <location>
        <begin position="189"/>
        <end position="206"/>
    </location>
</feature>
<feature type="transmembrane region" description="Helical" evidence="1">
    <location>
        <begin position="285"/>
        <end position="301"/>
    </location>
</feature>
<dbReference type="AlphaFoldDB" id="A0A369QN24"/>
<organism evidence="2 3">
    <name type="scientific">Adhaeribacter pallidiroseus</name>
    <dbReference type="NCBI Taxonomy" id="2072847"/>
    <lineage>
        <taxon>Bacteria</taxon>
        <taxon>Pseudomonadati</taxon>
        <taxon>Bacteroidota</taxon>
        <taxon>Cytophagia</taxon>
        <taxon>Cytophagales</taxon>
        <taxon>Hymenobacteraceae</taxon>
        <taxon>Adhaeribacter</taxon>
    </lineage>
</organism>
<feature type="transmembrane region" description="Helical" evidence="1">
    <location>
        <begin position="236"/>
        <end position="252"/>
    </location>
</feature>
<name>A0A369QN24_9BACT</name>
<protein>
    <recommendedName>
        <fullName evidence="4">DoxX family protein</fullName>
    </recommendedName>
</protein>
<reference evidence="2 3" key="1">
    <citation type="submission" date="2018-04" db="EMBL/GenBank/DDBJ databases">
        <title>Adhaeribacter sp. HMF7616 genome sequencing and assembly.</title>
        <authorList>
            <person name="Kang H."/>
            <person name="Kang J."/>
            <person name="Cha I."/>
            <person name="Kim H."/>
            <person name="Joh K."/>
        </authorList>
    </citation>
    <scope>NUCLEOTIDE SEQUENCE [LARGE SCALE GENOMIC DNA]</scope>
    <source>
        <strain evidence="2 3">HMF7616</strain>
    </source>
</reference>
<keyword evidence="1" id="KW-1133">Transmembrane helix</keyword>
<evidence type="ECO:0000313" key="3">
    <source>
        <dbReference type="Proteomes" id="UP000253919"/>
    </source>
</evidence>
<dbReference type="Proteomes" id="UP000253919">
    <property type="component" value="Unassembled WGS sequence"/>
</dbReference>
<comment type="caution">
    <text evidence="2">The sequence shown here is derived from an EMBL/GenBank/DDBJ whole genome shotgun (WGS) entry which is preliminary data.</text>
</comment>
<keyword evidence="1" id="KW-0812">Transmembrane</keyword>
<keyword evidence="1" id="KW-0472">Membrane</keyword>
<feature type="transmembrane region" description="Helical" evidence="1">
    <location>
        <begin position="38"/>
        <end position="58"/>
    </location>
</feature>